<feature type="compositionally biased region" description="Polar residues" evidence="1">
    <location>
        <begin position="60"/>
        <end position="72"/>
    </location>
</feature>
<evidence type="ECO:0000256" key="1">
    <source>
        <dbReference type="SAM" id="MobiDB-lite"/>
    </source>
</evidence>
<feature type="domain" description="Insertion element IS402-like" evidence="2">
    <location>
        <begin position="5"/>
        <end position="56"/>
    </location>
</feature>
<sequence>MRVRLKDVEWELVEPYLPIGGYGPYPERLGQQFEGVIRRFKAGGQWREMPQEFGAGRPFTTASGTGVTQASSRPCWRT</sequence>
<protein>
    <recommendedName>
        <fullName evidence="2">Insertion element IS402-like domain-containing protein</fullName>
    </recommendedName>
</protein>
<evidence type="ECO:0000313" key="3">
    <source>
        <dbReference type="EMBL" id="GAA3904094.1"/>
    </source>
</evidence>
<name>A0ABP7LMQ3_9ACTN</name>
<dbReference type="InterPro" id="IPR025161">
    <property type="entry name" value="IS402-like_dom"/>
</dbReference>
<feature type="region of interest" description="Disordered" evidence="1">
    <location>
        <begin position="55"/>
        <end position="78"/>
    </location>
</feature>
<dbReference type="EMBL" id="BAAAZA010000055">
    <property type="protein sequence ID" value="GAA3904094.1"/>
    <property type="molecule type" value="Genomic_DNA"/>
</dbReference>
<dbReference type="Pfam" id="PF13340">
    <property type="entry name" value="DUF4096"/>
    <property type="match status" value="1"/>
</dbReference>
<comment type="caution">
    <text evidence="3">The sequence shown here is derived from an EMBL/GenBank/DDBJ whole genome shotgun (WGS) entry which is preliminary data.</text>
</comment>
<evidence type="ECO:0000313" key="4">
    <source>
        <dbReference type="Proteomes" id="UP001501563"/>
    </source>
</evidence>
<reference evidence="4" key="1">
    <citation type="journal article" date="2019" name="Int. J. Syst. Evol. Microbiol.">
        <title>The Global Catalogue of Microorganisms (GCM) 10K type strain sequencing project: providing services to taxonomists for standard genome sequencing and annotation.</title>
        <authorList>
            <consortium name="The Broad Institute Genomics Platform"/>
            <consortium name="The Broad Institute Genome Sequencing Center for Infectious Disease"/>
            <person name="Wu L."/>
            <person name="Ma J."/>
        </authorList>
    </citation>
    <scope>NUCLEOTIDE SEQUENCE [LARGE SCALE GENOMIC DNA]</scope>
    <source>
        <strain evidence="4">JCM 16578</strain>
    </source>
</reference>
<keyword evidence="4" id="KW-1185">Reference proteome</keyword>
<dbReference type="Proteomes" id="UP001501563">
    <property type="component" value="Unassembled WGS sequence"/>
</dbReference>
<evidence type="ECO:0000259" key="2">
    <source>
        <dbReference type="Pfam" id="PF13340"/>
    </source>
</evidence>
<proteinExistence type="predicted"/>
<accession>A0ABP7LMQ3</accession>
<gene>
    <name evidence="3" type="ORF">GCM10022207_86610</name>
</gene>
<organism evidence="3 4">
    <name type="scientific">Streptomyces lannensis</name>
    <dbReference type="NCBI Taxonomy" id="766498"/>
    <lineage>
        <taxon>Bacteria</taxon>
        <taxon>Bacillati</taxon>
        <taxon>Actinomycetota</taxon>
        <taxon>Actinomycetes</taxon>
        <taxon>Kitasatosporales</taxon>
        <taxon>Streptomycetaceae</taxon>
        <taxon>Streptomyces</taxon>
    </lineage>
</organism>